<evidence type="ECO:0000313" key="2">
    <source>
        <dbReference type="EMBL" id="OTG14845.1"/>
    </source>
</evidence>
<sequence>MVYHSTANASISTVGSNMKEFVKKKWVNRSDKLNRCKLDVRHVHTVAFTRRCC</sequence>
<accession>A0A251TUP0</accession>
<dbReference type="InParanoid" id="A0A251TUP0"/>
<dbReference type="Proteomes" id="UP000215914">
    <property type="component" value="Chromosome 9"/>
</dbReference>
<evidence type="ECO:0000313" key="1">
    <source>
        <dbReference type="EMBL" id="KAF5790634.1"/>
    </source>
</evidence>
<protein>
    <submittedName>
        <fullName evidence="2">Uncharacterized protein</fullName>
    </submittedName>
</protein>
<gene>
    <name evidence="2" type="ORF">HannXRQ_Chr09g0253921</name>
    <name evidence="1" type="ORF">HanXRQr2_Chr09g0385491</name>
</gene>
<name>A0A251TUP0_HELAN</name>
<keyword evidence="3" id="KW-1185">Reference proteome</keyword>
<reference evidence="1 3" key="1">
    <citation type="journal article" date="2017" name="Nature">
        <title>The sunflower genome provides insights into oil metabolism, flowering and Asterid evolution.</title>
        <authorList>
            <person name="Badouin H."/>
            <person name="Gouzy J."/>
            <person name="Grassa C.J."/>
            <person name="Murat F."/>
            <person name="Staton S.E."/>
            <person name="Cottret L."/>
            <person name="Lelandais-Briere C."/>
            <person name="Owens G.L."/>
            <person name="Carrere S."/>
            <person name="Mayjonade B."/>
            <person name="Legrand L."/>
            <person name="Gill N."/>
            <person name="Kane N.C."/>
            <person name="Bowers J.E."/>
            <person name="Hubner S."/>
            <person name="Bellec A."/>
            <person name="Berard A."/>
            <person name="Berges H."/>
            <person name="Blanchet N."/>
            <person name="Boniface M.C."/>
            <person name="Brunel D."/>
            <person name="Catrice O."/>
            <person name="Chaidir N."/>
            <person name="Claudel C."/>
            <person name="Donnadieu C."/>
            <person name="Faraut T."/>
            <person name="Fievet G."/>
            <person name="Helmstetter N."/>
            <person name="King M."/>
            <person name="Knapp S.J."/>
            <person name="Lai Z."/>
            <person name="Le Paslier M.C."/>
            <person name="Lippi Y."/>
            <person name="Lorenzon L."/>
            <person name="Mandel J.R."/>
            <person name="Marage G."/>
            <person name="Marchand G."/>
            <person name="Marquand E."/>
            <person name="Bret-Mestries E."/>
            <person name="Morien E."/>
            <person name="Nambeesan S."/>
            <person name="Nguyen T."/>
            <person name="Pegot-Espagnet P."/>
            <person name="Pouilly N."/>
            <person name="Raftis F."/>
            <person name="Sallet E."/>
            <person name="Schiex T."/>
            <person name="Thomas J."/>
            <person name="Vandecasteele C."/>
            <person name="Vares D."/>
            <person name="Vear F."/>
            <person name="Vautrin S."/>
            <person name="Crespi M."/>
            <person name="Mangin B."/>
            <person name="Burke J.M."/>
            <person name="Salse J."/>
            <person name="Munos S."/>
            <person name="Vincourt P."/>
            <person name="Rieseberg L.H."/>
            <person name="Langlade N.B."/>
        </authorList>
    </citation>
    <scope>NUCLEOTIDE SEQUENCE [LARGE SCALE GENOMIC DNA]</scope>
    <source>
        <strain evidence="3">cv. SF193</strain>
        <tissue evidence="1">Leaves</tissue>
    </source>
</reference>
<reference evidence="1" key="3">
    <citation type="submission" date="2020-06" db="EMBL/GenBank/DDBJ databases">
        <title>Helianthus annuus Genome sequencing and assembly Release 2.</title>
        <authorList>
            <person name="Gouzy J."/>
            <person name="Langlade N."/>
            <person name="Munos S."/>
        </authorList>
    </citation>
    <scope>NUCLEOTIDE SEQUENCE</scope>
    <source>
        <tissue evidence="1">Leaves</tissue>
    </source>
</reference>
<dbReference type="EMBL" id="CM007898">
    <property type="protein sequence ID" value="OTG14845.1"/>
    <property type="molecule type" value="Genomic_DNA"/>
</dbReference>
<reference evidence="2" key="2">
    <citation type="submission" date="2017-02" db="EMBL/GenBank/DDBJ databases">
        <title>Sunflower complete genome.</title>
        <authorList>
            <person name="Langlade N."/>
            <person name="Munos S."/>
        </authorList>
    </citation>
    <scope>NUCLEOTIDE SEQUENCE [LARGE SCALE GENOMIC DNA]</scope>
    <source>
        <tissue evidence="2">Leaves</tissue>
    </source>
</reference>
<proteinExistence type="predicted"/>
<dbReference type="Gramene" id="mRNA:HanXRQr2_Chr09g0385491">
    <property type="protein sequence ID" value="mRNA:HanXRQr2_Chr09g0385491"/>
    <property type="gene ID" value="HanXRQr2_Chr09g0385491"/>
</dbReference>
<dbReference type="EMBL" id="MNCJ02000324">
    <property type="protein sequence ID" value="KAF5790634.1"/>
    <property type="molecule type" value="Genomic_DNA"/>
</dbReference>
<dbReference type="AlphaFoldDB" id="A0A251TUP0"/>
<organism evidence="2 3">
    <name type="scientific">Helianthus annuus</name>
    <name type="common">Common sunflower</name>
    <dbReference type="NCBI Taxonomy" id="4232"/>
    <lineage>
        <taxon>Eukaryota</taxon>
        <taxon>Viridiplantae</taxon>
        <taxon>Streptophyta</taxon>
        <taxon>Embryophyta</taxon>
        <taxon>Tracheophyta</taxon>
        <taxon>Spermatophyta</taxon>
        <taxon>Magnoliopsida</taxon>
        <taxon>eudicotyledons</taxon>
        <taxon>Gunneridae</taxon>
        <taxon>Pentapetalae</taxon>
        <taxon>asterids</taxon>
        <taxon>campanulids</taxon>
        <taxon>Asterales</taxon>
        <taxon>Asteraceae</taxon>
        <taxon>Asteroideae</taxon>
        <taxon>Heliantheae alliance</taxon>
        <taxon>Heliantheae</taxon>
        <taxon>Helianthus</taxon>
    </lineage>
</organism>
<evidence type="ECO:0000313" key="3">
    <source>
        <dbReference type="Proteomes" id="UP000215914"/>
    </source>
</evidence>